<comment type="caution">
    <text evidence="1">The sequence shown here is derived from an EMBL/GenBank/DDBJ whole genome shotgun (WGS) entry which is preliminary data.</text>
</comment>
<dbReference type="AlphaFoldDB" id="A0A9W6P6X8"/>
<dbReference type="Proteomes" id="UP001165092">
    <property type="component" value="Unassembled WGS sequence"/>
</dbReference>
<accession>A0A9W6P6X8</accession>
<reference evidence="1" key="1">
    <citation type="submission" date="2023-02" db="EMBL/GenBank/DDBJ databases">
        <title>Nocardiopsis ansamitocini NBRC 112285.</title>
        <authorList>
            <person name="Ichikawa N."/>
            <person name="Sato H."/>
            <person name="Tonouchi N."/>
        </authorList>
    </citation>
    <scope>NUCLEOTIDE SEQUENCE</scope>
    <source>
        <strain evidence="1">NBRC 112285</strain>
    </source>
</reference>
<name>A0A9W6P6X8_9ACTN</name>
<proteinExistence type="predicted"/>
<evidence type="ECO:0000313" key="2">
    <source>
        <dbReference type="Proteomes" id="UP001165092"/>
    </source>
</evidence>
<sequence>MSTLETVGTDTPAASASFEIVIGGVSAVSGVSGAESALTSRDFTCSEQEKWRRGVAQVSFSY</sequence>
<protein>
    <submittedName>
        <fullName evidence="1">Uncharacterized protein</fullName>
    </submittedName>
</protein>
<gene>
    <name evidence="1" type="ORF">Nans01_29460</name>
</gene>
<keyword evidence="2" id="KW-1185">Reference proteome</keyword>
<evidence type="ECO:0000313" key="1">
    <source>
        <dbReference type="EMBL" id="GLU48595.1"/>
    </source>
</evidence>
<dbReference type="EMBL" id="BSQG01000004">
    <property type="protein sequence ID" value="GLU48595.1"/>
    <property type="molecule type" value="Genomic_DNA"/>
</dbReference>
<organism evidence="1 2">
    <name type="scientific">Nocardiopsis ansamitocini</name>
    <dbReference type="NCBI Taxonomy" id="1670832"/>
    <lineage>
        <taxon>Bacteria</taxon>
        <taxon>Bacillati</taxon>
        <taxon>Actinomycetota</taxon>
        <taxon>Actinomycetes</taxon>
        <taxon>Streptosporangiales</taxon>
        <taxon>Nocardiopsidaceae</taxon>
        <taxon>Nocardiopsis</taxon>
    </lineage>
</organism>